<dbReference type="OMA" id="QPRICAG"/>
<dbReference type="HOGENOM" id="CLU_334774_0_0_1"/>
<dbReference type="GeneID" id="5703211"/>
<dbReference type="VEuPathDB" id="GiardiaDB:GL50803_10161"/>
<dbReference type="Proteomes" id="UP000001548">
    <property type="component" value="Unassembled WGS sequence"/>
</dbReference>
<proteinExistence type="predicted"/>
<dbReference type="SUPFAM" id="SSF50998">
    <property type="entry name" value="Quinoprotein alcohol dehydrogenase-like"/>
    <property type="match status" value="1"/>
</dbReference>
<name>A8B3Q4_GIAIC</name>
<keyword evidence="2" id="KW-1185">Reference proteome</keyword>
<protein>
    <submittedName>
        <fullName evidence="1">Uncharacterized protein</fullName>
    </submittedName>
</protein>
<dbReference type="AlphaFoldDB" id="A8B3Q4"/>
<organism evidence="1 2">
    <name type="scientific">Giardia intestinalis (strain ATCC 50803 / WB clone C6)</name>
    <name type="common">Giardia lamblia</name>
    <dbReference type="NCBI Taxonomy" id="184922"/>
    <lineage>
        <taxon>Eukaryota</taxon>
        <taxon>Metamonada</taxon>
        <taxon>Diplomonadida</taxon>
        <taxon>Hexamitidae</taxon>
        <taxon>Giardiinae</taxon>
        <taxon>Giardia</taxon>
    </lineage>
</organism>
<evidence type="ECO:0000313" key="2">
    <source>
        <dbReference type="Proteomes" id="UP000001548"/>
    </source>
</evidence>
<dbReference type="EMBL" id="AACB03000003">
    <property type="protein sequence ID" value="KAE8303213.1"/>
    <property type="molecule type" value="Genomic_DNA"/>
</dbReference>
<gene>
    <name evidence="1" type="ORF">GL50803_0010161</name>
</gene>
<sequence>MGQQRQDEDGLVGLQSGGTSMLRMNASPRAIRNGHQLIGDWLVFVLGGSVVVRSMVPPFMASHTRVVAFPSKLTAIASHGTHLVFGASDGSIGVCCLHVTEGSAMLHLAMAPVVVTSSTITSISCQVSAVHSIIVVTITDLTGCLVLLISTQSYSITYRYGGSNREGQIGLPWPQIAESCVVSILDNSSHTSTVLFAFGTITGALYTYVFDLANRVITPIQTAAINASLGAEARCAVTSLSALPADTSSEFLSDALSSHGTGFLLLVTLLYSKPRLLFVDVQLLTIYSLTTLPLHSGQMMSSIILSPTLLCTSGSDRIINMYTITKSDGHIDATHLQVLGTIETEIGRGFVSIAGTTEYIVGITGDGALVAYSRCNDVQECRFVRYNIPESHTGRISRIQSLFMTDSAGSIASLNNTLVLSASSSDFRVLVSFETLPLCWCVIHGCSIFDILALEPRNQQSFAMVGDENVLRIITVPGWLRGPFESESGSTKSNTDNVFVTNPIAGMPAQLSLTVSPLWTEREVATSSFVRPPVFALDDLRRFSHFLDLAEGYNTSSEDRLLHGTTQFPEIAECCNFPGSNCMGLCQSPDGAYLVTLSIAGRVTEDTMVLWEVYKPSYDKSHRAGTQFLFRKIYSAKPIYGESYVEAVFLDVTPAKRPGCLGCTCVTVAAITEQGTVSVYNIDVGTGTHDVVHLQPFKSANSARDECEFTDYIEAWELGIQPRICAGSKWVFISYKNTCYRYSVNVCDVRQGGIRRLELNDPVSISIDPLVGNVLAMLYDEVHSTLFIGTQSGAIFLAKDEGLGSMVSLTTSVGEVTALCILPVSPAPILVAGDSEGCLYFLNISQIISKNDK</sequence>
<dbReference type="RefSeq" id="XP_001710282.1">
    <property type="nucleotide sequence ID" value="XM_001710230.1"/>
</dbReference>
<accession>A8B3Q4</accession>
<dbReference type="KEGG" id="gla:GL50803_0010161"/>
<evidence type="ECO:0000313" key="1">
    <source>
        <dbReference type="EMBL" id="KAE8303213.1"/>
    </source>
</evidence>
<dbReference type="InterPro" id="IPR036322">
    <property type="entry name" value="WD40_repeat_dom_sf"/>
</dbReference>
<comment type="caution">
    <text evidence="1">The sequence shown here is derived from an EMBL/GenBank/DDBJ whole genome shotgun (WGS) entry which is preliminary data.</text>
</comment>
<dbReference type="SUPFAM" id="SSF50978">
    <property type="entry name" value="WD40 repeat-like"/>
    <property type="match status" value="1"/>
</dbReference>
<reference evidence="1 2" key="1">
    <citation type="journal article" date="2007" name="Science">
        <title>Genomic minimalism in the early diverging intestinal parasite Giardia lamblia.</title>
        <authorList>
            <person name="Morrison H.G."/>
            <person name="McArthur A.G."/>
            <person name="Gillin F.D."/>
            <person name="Aley S.B."/>
            <person name="Adam R.D."/>
            <person name="Olsen G.J."/>
            <person name="Best A.A."/>
            <person name="Cande W.Z."/>
            <person name="Chen F."/>
            <person name="Cipriano M.J."/>
            <person name="Davids B.J."/>
            <person name="Dawson S.C."/>
            <person name="Elmendorf H.G."/>
            <person name="Hehl A.B."/>
            <person name="Holder M.E."/>
            <person name="Huse S.M."/>
            <person name="Kim U.U."/>
            <person name="Lasek-Nesselquist E."/>
            <person name="Manning G."/>
            <person name="Nigam A."/>
            <person name="Nixon J.E."/>
            <person name="Palm D."/>
            <person name="Passamaneck N.E."/>
            <person name="Prabhu A."/>
            <person name="Reich C.I."/>
            <person name="Reiner D.S."/>
            <person name="Samuelson J."/>
            <person name="Svard S.G."/>
            <person name="Sogin M.L."/>
        </authorList>
    </citation>
    <scope>NUCLEOTIDE SEQUENCE [LARGE SCALE GENOMIC DNA]</scope>
    <source>
        <strain evidence="1 2">WB C6</strain>
    </source>
</reference>
<dbReference type="InterPro" id="IPR011047">
    <property type="entry name" value="Quinoprotein_ADH-like_sf"/>
</dbReference>